<accession>A0ABV9TYI0</accession>
<feature type="region of interest" description="Disordered" evidence="1">
    <location>
        <begin position="31"/>
        <end position="78"/>
    </location>
</feature>
<dbReference type="EMBL" id="JBHSIT010000004">
    <property type="protein sequence ID" value="MFC4908591.1"/>
    <property type="molecule type" value="Genomic_DNA"/>
</dbReference>
<organism evidence="2 3">
    <name type="scientific">Actinomadura gamaensis</name>
    <dbReference type="NCBI Taxonomy" id="1763541"/>
    <lineage>
        <taxon>Bacteria</taxon>
        <taxon>Bacillati</taxon>
        <taxon>Actinomycetota</taxon>
        <taxon>Actinomycetes</taxon>
        <taxon>Streptosporangiales</taxon>
        <taxon>Thermomonosporaceae</taxon>
        <taxon>Actinomadura</taxon>
    </lineage>
</organism>
<dbReference type="PROSITE" id="PS51257">
    <property type="entry name" value="PROKAR_LIPOPROTEIN"/>
    <property type="match status" value="1"/>
</dbReference>
<dbReference type="Proteomes" id="UP001595872">
    <property type="component" value="Unassembled WGS sequence"/>
</dbReference>
<dbReference type="SMART" id="SM00710">
    <property type="entry name" value="PbH1"/>
    <property type="match status" value="4"/>
</dbReference>
<feature type="compositionally biased region" description="Low complexity" evidence="1">
    <location>
        <begin position="47"/>
        <end position="75"/>
    </location>
</feature>
<dbReference type="RefSeq" id="WP_378255387.1">
    <property type="nucleotide sequence ID" value="NZ_JBHSIT010000004.1"/>
</dbReference>
<sequence length="345" mass="36154">MTESFGRSRALTVATAGLLALGLAACQGKDRAAPQHTGAPSSPGPGSPTATTPPGATPLPSNVPTADSTATAAPAGNHRCPAYPTPACTGAPHTLTAMRAVRLNVDNDALLVDKPGTVLDGVHVPGNLVIAADRVTIRNSVIDGRVTNDYKDQNHPFTITDSTVGRPDRCVSEDGIGTARYRASGVLVRGFSHGFKVSGDAARGGDVEITDSYVKNCSNGADHADGIQVWGVRDARHLLVRHSTFDQRGVSDFTAPLFLADSAGGTISDVTVDSNLVAGGTYSIQLKHVAGHVVVRDNRMVDRTWSYAPVESWCHAIQSWTGNTVVTIDPNYKITSTVRPLPCTE</sequence>
<evidence type="ECO:0000256" key="1">
    <source>
        <dbReference type="SAM" id="MobiDB-lite"/>
    </source>
</evidence>
<evidence type="ECO:0008006" key="4">
    <source>
        <dbReference type="Google" id="ProtNLM"/>
    </source>
</evidence>
<gene>
    <name evidence="2" type="ORF">ACFPCY_14780</name>
</gene>
<reference evidence="3" key="1">
    <citation type="journal article" date="2019" name="Int. J. Syst. Evol. Microbiol.">
        <title>The Global Catalogue of Microorganisms (GCM) 10K type strain sequencing project: providing services to taxonomists for standard genome sequencing and annotation.</title>
        <authorList>
            <consortium name="The Broad Institute Genomics Platform"/>
            <consortium name="The Broad Institute Genome Sequencing Center for Infectious Disease"/>
            <person name="Wu L."/>
            <person name="Ma J."/>
        </authorList>
    </citation>
    <scope>NUCLEOTIDE SEQUENCE [LARGE SCALE GENOMIC DNA]</scope>
    <source>
        <strain evidence="3">KLKA75</strain>
    </source>
</reference>
<evidence type="ECO:0000313" key="2">
    <source>
        <dbReference type="EMBL" id="MFC4908591.1"/>
    </source>
</evidence>
<keyword evidence="3" id="KW-1185">Reference proteome</keyword>
<evidence type="ECO:0000313" key="3">
    <source>
        <dbReference type="Proteomes" id="UP001595872"/>
    </source>
</evidence>
<dbReference type="InterPro" id="IPR006626">
    <property type="entry name" value="PbH1"/>
</dbReference>
<dbReference type="InterPro" id="IPR011050">
    <property type="entry name" value="Pectin_lyase_fold/virulence"/>
</dbReference>
<dbReference type="SUPFAM" id="SSF51126">
    <property type="entry name" value="Pectin lyase-like"/>
    <property type="match status" value="1"/>
</dbReference>
<proteinExistence type="predicted"/>
<comment type="caution">
    <text evidence="2">The sequence shown here is derived from an EMBL/GenBank/DDBJ whole genome shotgun (WGS) entry which is preliminary data.</text>
</comment>
<name>A0ABV9TYI0_9ACTN</name>
<protein>
    <recommendedName>
        <fullName evidence="4">Right-handed parallel beta-helix repeat-containing protein</fullName>
    </recommendedName>
</protein>